<evidence type="ECO:0008006" key="4">
    <source>
        <dbReference type="Google" id="ProtNLM"/>
    </source>
</evidence>
<feature type="transmembrane region" description="Helical" evidence="1">
    <location>
        <begin position="147"/>
        <end position="163"/>
    </location>
</feature>
<feature type="transmembrane region" description="Helical" evidence="1">
    <location>
        <begin position="92"/>
        <end position="111"/>
    </location>
</feature>
<sequence>MFRQAVRNSVHDLIITAITFVGIAGCLYLDSFHDLELQNALGKCAWVVLIGVLFWESNLVRLQVLIAVAFATAGEHFASGMMHGYIYHFHNIPAYIPPGHGLVYLTAVAMARSPLFQLWQKPVTWGVLLVMGLWSLWGVTFAERGDWVGMLLFLVYVPCVLWGRAPLVYLAAFFVTTHLELIGTALKTWTWVPIDPVLSLPQGNPPSGVAAWYCLVDAVALFGANWLILQWQRLQTLPATFRQWLSAPEWVHVAAED</sequence>
<gene>
    <name evidence="2" type="ORF">MIN45_P0507</name>
</gene>
<feature type="transmembrane region" description="Helical" evidence="1">
    <location>
        <begin position="12"/>
        <end position="31"/>
    </location>
</feature>
<dbReference type="RefSeq" id="WP_286293199.1">
    <property type="nucleotide sequence ID" value="NZ_AP024718.1"/>
</dbReference>
<reference evidence="3" key="1">
    <citation type="journal article" date="2024" name="Int. J. Syst. Evol. Microbiol.">
        <title>Methylomarinovum tepidoasis sp. nov., a moderately thermophilic methanotroph of the family Methylothermaceae isolated from a deep-sea hydrothermal field.</title>
        <authorList>
            <person name="Hirayama H."/>
            <person name="Takaki Y."/>
            <person name="Abe M."/>
            <person name="Miyazaki M."/>
            <person name="Uematsu K."/>
            <person name="Matsui Y."/>
            <person name="Takai K."/>
        </authorList>
    </citation>
    <scope>NUCLEOTIDE SEQUENCE [LARGE SCALE GENOMIC DNA]</scope>
    <source>
        <strain evidence="3">IN45</strain>
    </source>
</reference>
<evidence type="ECO:0000256" key="1">
    <source>
        <dbReference type="SAM" id="Phobius"/>
    </source>
</evidence>
<proteinExistence type="predicted"/>
<dbReference type="AlphaFoldDB" id="A0AAU9CVI9"/>
<keyword evidence="3" id="KW-1185">Reference proteome</keyword>
<feature type="transmembrane region" description="Helical" evidence="1">
    <location>
        <begin position="37"/>
        <end position="55"/>
    </location>
</feature>
<protein>
    <recommendedName>
        <fullName evidence="4">TIGR02206 family membrane protein</fullName>
    </recommendedName>
</protein>
<accession>A0AAU9CVI9</accession>
<dbReference type="Proteomes" id="UP001321450">
    <property type="component" value="Chromosome"/>
</dbReference>
<keyword evidence="1" id="KW-0472">Membrane</keyword>
<name>A0AAU9CVI9_9GAMM</name>
<organism evidence="2 3">
    <name type="scientific">Methylomarinovum tepidoasis</name>
    <dbReference type="NCBI Taxonomy" id="2840183"/>
    <lineage>
        <taxon>Bacteria</taxon>
        <taxon>Pseudomonadati</taxon>
        <taxon>Pseudomonadota</taxon>
        <taxon>Gammaproteobacteria</taxon>
        <taxon>Methylococcales</taxon>
        <taxon>Methylothermaceae</taxon>
        <taxon>Methylomarinovum</taxon>
    </lineage>
</organism>
<dbReference type="EMBL" id="AP024718">
    <property type="protein sequence ID" value="BCX88139.1"/>
    <property type="molecule type" value="Genomic_DNA"/>
</dbReference>
<keyword evidence="1" id="KW-1133">Transmembrane helix</keyword>
<feature type="transmembrane region" description="Helical" evidence="1">
    <location>
        <begin position="210"/>
        <end position="229"/>
    </location>
</feature>
<dbReference type="KEGG" id="meiy:MIN45_P0507"/>
<feature type="transmembrane region" description="Helical" evidence="1">
    <location>
        <begin position="170"/>
        <end position="190"/>
    </location>
</feature>
<evidence type="ECO:0000313" key="2">
    <source>
        <dbReference type="EMBL" id="BCX88139.1"/>
    </source>
</evidence>
<feature type="transmembrane region" description="Helical" evidence="1">
    <location>
        <begin position="62"/>
        <end position="86"/>
    </location>
</feature>
<keyword evidence="1" id="KW-0812">Transmembrane</keyword>
<evidence type="ECO:0000313" key="3">
    <source>
        <dbReference type="Proteomes" id="UP001321450"/>
    </source>
</evidence>
<dbReference type="PROSITE" id="PS51257">
    <property type="entry name" value="PROKAR_LIPOPROTEIN"/>
    <property type="match status" value="1"/>
</dbReference>
<feature type="transmembrane region" description="Helical" evidence="1">
    <location>
        <begin position="123"/>
        <end position="141"/>
    </location>
</feature>